<accession>A0A6N6N8X0</accession>
<reference evidence="1 2" key="1">
    <citation type="journal article" date="2017" name="Int. J. Syst. Evol. Microbiol.">
        <title>Desulfovibrio senegalensis sp. nov., a mesophilic sulfate reducer isolated from marine sediment.</title>
        <authorList>
            <person name="Thioye A."/>
            <person name="Gam Z.B.A."/>
            <person name="Mbengue M."/>
            <person name="Cayol J.L."/>
            <person name="Joseph-Bartoli M."/>
            <person name="Toure-Kane C."/>
            <person name="Labat M."/>
        </authorList>
    </citation>
    <scope>NUCLEOTIDE SEQUENCE [LARGE SCALE GENOMIC DNA]</scope>
    <source>
        <strain evidence="1 2">DSM 101509</strain>
    </source>
</reference>
<evidence type="ECO:0000313" key="2">
    <source>
        <dbReference type="Proteomes" id="UP000438699"/>
    </source>
</evidence>
<dbReference type="EMBL" id="WAIE01000001">
    <property type="protein sequence ID" value="KAB1443357.1"/>
    <property type="molecule type" value="Genomic_DNA"/>
</dbReference>
<evidence type="ECO:0000313" key="1">
    <source>
        <dbReference type="EMBL" id="KAB1443357.1"/>
    </source>
</evidence>
<sequence length="88" mass="10364">MFKAFIAVFLFQESRNYNDPARPCRNLTRDQVKKSGHIRVIIKCYIRKSSKKAITTHNHPQTLLTASSQVKSRFLLQFDIHSYFIYSI</sequence>
<dbReference type="AlphaFoldDB" id="A0A6N6N8X0"/>
<comment type="caution">
    <text evidence="1">The sequence shown here is derived from an EMBL/GenBank/DDBJ whole genome shotgun (WGS) entry which is preliminary data.</text>
</comment>
<proteinExistence type="predicted"/>
<gene>
    <name evidence="1" type="ORF">F8A88_03620</name>
</gene>
<name>A0A6N6N8X0_9BACT</name>
<dbReference type="Proteomes" id="UP000438699">
    <property type="component" value="Unassembled WGS sequence"/>
</dbReference>
<organism evidence="1 2">
    <name type="scientific">Pseudodesulfovibrio senegalensis</name>
    <dbReference type="NCBI Taxonomy" id="1721087"/>
    <lineage>
        <taxon>Bacteria</taxon>
        <taxon>Pseudomonadati</taxon>
        <taxon>Thermodesulfobacteriota</taxon>
        <taxon>Desulfovibrionia</taxon>
        <taxon>Desulfovibrionales</taxon>
        <taxon>Desulfovibrionaceae</taxon>
    </lineage>
</organism>
<keyword evidence="2" id="KW-1185">Reference proteome</keyword>
<protein>
    <submittedName>
        <fullName evidence="1">Uncharacterized protein</fullName>
    </submittedName>
</protein>